<keyword evidence="7 8" id="KW-0472">Membrane</keyword>
<proteinExistence type="inferred from homology"/>
<evidence type="ECO:0000256" key="7">
    <source>
        <dbReference type="ARBA" id="ARBA00023136"/>
    </source>
</evidence>
<comment type="subcellular location">
    <subcellularLocation>
        <location evidence="1">Membrane</location>
        <topology evidence="1">Multi-pass membrane protein</topology>
    </subcellularLocation>
</comment>
<evidence type="ECO:0000256" key="6">
    <source>
        <dbReference type="ARBA" id="ARBA00022989"/>
    </source>
</evidence>
<comment type="similarity">
    <text evidence="2 9">Belongs to the mitochondrial carrier (TC 2.A.29) family.</text>
</comment>
<reference evidence="11" key="1">
    <citation type="submission" date="2022-11" db="UniProtKB">
        <authorList>
            <consortium name="WormBaseParasite"/>
        </authorList>
    </citation>
    <scope>IDENTIFICATION</scope>
</reference>
<dbReference type="InterPro" id="IPR023395">
    <property type="entry name" value="MCP_dom_sf"/>
</dbReference>
<dbReference type="Pfam" id="PF00153">
    <property type="entry name" value="Mito_carr"/>
    <property type="match status" value="3"/>
</dbReference>
<evidence type="ECO:0000256" key="1">
    <source>
        <dbReference type="ARBA" id="ARBA00004141"/>
    </source>
</evidence>
<keyword evidence="3 9" id="KW-0813">Transport</keyword>
<keyword evidence="4 8" id="KW-0812">Transmembrane</keyword>
<name>A0A915HYI1_ROMCU</name>
<organism evidence="10 11">
    <name type="scientific">Romanomermis culicivorax</name>
    <name type="common">Nematode worm</name>
    <dbReference type="NCBI Taxonomy" id="13658"/>
    <lineage>
        <taxon>Eukaryota</taxon>
        <taxon>Metazoa</taxon>
        <taxon>Ecdysozoa</taxon>
        <taxon>Nematoda</taxon>
        <taxon>Enoplea</taxon>
        <taxon>Dorylaimia</taxon>
        <taxon>Mermithida</taxon>
        <taxon>Mermithoidea</taxon>
        <taxon>Mermithidae</taxon>
        <taxon>Romanomermis</taxon>
    </lineage>
</organism>
<feature type="repeat" description="Solcar" evidence="8">
    <location>
        <begin position="54"/>
        <end position="136"/>
    </location>
</feature>
<dbReference type="InterPro" id="IPR002067">
    <property type="entry name" value="MCP"/>
</dbReference>
<protein>
    <submittedName>
        <fullName evidence="11">S-adenosylmethionine mitochondrial carrier protein</fullName>
    </submittedName>
</protein>
<dbReference type="Gene3D" id="1.50.40.10">
    <property type="entry name" value="Mitochondrial carrier domain"/>
    <property type="match status" value="1"/>
</dbReference>
<evidence type="ECO:0000256" key="4">
    <source>
        <dbReference type="ARBA" id="ARBA00022692"/>
    </source>
</evidence>
<dbReference type="PANTHER" id="PTHR45667">
    <property type="entry name" value="S-ADENOSYLMETHIONINE MITOCHONDRIAL CARRIER PROTEIN"/>
    <property type="match status" value="1"/>
</dbReference>
<evidence type="ECO:0000313" key="10">
    <source>
        <dbReference type="Proteomes" id="UP000887565"/>
    </source>
</evidence>
<dbReference type="AlphaFoldDB" id="A0A915HYI1"/>
<dbReference type="PRINTS" id="PR00926">
    <property type="entry name" value="MITOCARRIER"/>
</dbReference>
<dbReference type="InterPro" id="IPR018108">
    <property type="entry name" value="MCP_transmembrane"/>
</dbReference>
<keyword evidence="6" id="KW-1133">Transmembrane helix</keyword>
<evidence type="ECO:0000256" key="3">
    <source>
        <dbReference type="ARBA" id="ARBA00022448"/>
    </source>
</evidence>
<keyword evidence="5" id="KW-0677">Repeat</keyword>
<evidence type="ECO:0000256" key="2">
    <source>
        <dbReference type="ARBA" id="ARBA00006375"/>
    </source>
</evidence>
<evidence type="ECO:0000256" key="5">
    <source>
        <dbReference type="ARBA" id="ARBA00022737"/>
    </source>
</evidence>
<accession>A0A915HYI1</accession>
<dbReference type="SUPFAM" id="SSF103506">
    <property type="entry name" value="Mitochondrial carrier"/>
    <property type="match status" value="1"/>
</dbReference>
<dbReference type="GO" id="GO:0055085">
    <property type="term" value="P:transmembrane transport"/>
    <property type="evidence" value="ECO:0007669"/>
    <property type="project" value="InterPro"/>
</dbReference>
<evidence type="ECO:0000256" key="8">
    <source>
        <dbReference type="PROSITE-ProRule" id="PRU00282"/>
    </source>
</evidence>
<dbReference type="OMA" id="NILYEEX"/>
<dbReference type="Proteomes" id="UP000887565">
    <property type="component" value="Unplaced"/>
</dbReference>
<feature type="repeat" description="Solcar" evidence="8">
    <location>
        <begin position="145"/>
        <end position="220"/>
    </location>
</feature>
<dbReference type="WBParaSite" id="nRc.2.0.1.t06627-RA">
    <property type="protein sequence ID" value="nRc.2.0.1.t06627-RA"/>
    <property type="gene ID" value="nRc.2.0.1.g06627"/>
</dbReference>
<dbReference type="PROSITE" id="PS50920">
    <property type="entry name" value="SOLCAR"/>
    <property type="match status" value="2"/>
</dbReference>
<evidence type="ECO:0000256" key="9">
    <source>
        <dbReference type="RuleBase" id="RU000488"/>
    </source>
</evidence>
<sequence length="220" mass="23918">MGFHIAGGFKSLYAGAPSVMIGSAPGSALFFCTYEAVKRVFNSPSNLESGIYSNSVLNHTIAAACGESVACLVRVPTEIVKQRAQSFPNTKPGTIFKNIIVREGVSGVYRGFTATLMREIPFSIIEFPLWEYFKEKWSLRRGKQVSALQSALCGSLAGAIAAAITTPLDVIKTRIMLSQKLYTERPTYKSVFLEIYRVRGALGLYAGVAPRTCWMALGGL</sequence>
<dbReference type="GO" id="GO:0016020">
    <property type="term" value="C:membrane"/>
    <property type="evidence" value="ECO:0007669"/>
    <property type="project" value="UniProtKB-SubCell"/>
</dbReference>
<evidence type="ECO:0000313" key="11">
    <source>
        <dbReference type="WBParaSite" id="nRc.2.0.1.t06627-RA"/>
    </source>
</evidence>
<keyword evidence="10" id="KW-1185">Reference proteome</keyword>